<dbReference type="GO" id="GO:0051604">
    <property type="term" value="P:protein maturation"/>
    <property type="evidence" value="ECO:0007669"/>
    <property type="project" value="TreeGrafter"/>
</dbReference>
<dbReference type="InterPro" id="IPR011854">
    <property type="entry name" value="HypE"/>
</dbReference>
<evidence type="ECO:0000259" key="1">
    <source>
        <dbReference type="Pfam" id="PF02769"/>
    </source>
</evidence>
<dbReference type="RefSeq" id="WP_245681196.1">
    <property type="nucleotide sequence ID" value="NZ_FNBK01000011.1"/>
</dbReference>
<proteinExistence type="predicted"/>
<dbReference type="EMBL" id="FNBK01000011">
    <property type="protein sequence ID" value="SDF90198.1"/>
    <property type="molecule type" value="Genomic_DNA"/>
</dbReference>
<dbReference type="Pfam" id="PF02769">
    <property type="entry name" value="AIRS_C"/>
    <property type="match status" value="1"/>
</dbReference>
<dbReference type="InterPro" id="IPR036676">
    <property type="entry name" value="PurM-like_C_sf"/>
</dbReference>
<protein>
    <submittedName>
        <fullName evidence="2">Hydrogenase expression/formation protein HypE</fullName>
    </submittedName>
</protein>
<organism evidence="2 3">
    <name type="scientific">Halorientalis regularis</name>
    <dbReference type="NCBI Taxonomy" id="660518"/>
    <lineage>
        <taxon>Archaea</taxon>
        <taxon>Methanobacteriati</taxon>
        <taxon>Methanobacteriota</taxon>
        <taxon>Stenosarchaea group</taxon>
        <taxon>Halobacteria</taxon>
        <taxon>Halobacteriales</taxon>
        <taxon>Haloarculaceae</taxon>
        <taxon>Halorientalis</taxon>
    </lineage>
</organism>
<accession>A0A1G7PVC2</accession>
<dbReference type="Gene3D" id="3.90.650.10">
    <property type="entry name" value="PurM-like C-terminal domain"/>
    <property type="match status" value="1"/>
</dbReference>
<evidence type="ECO:0000313" key="3">
    <source>
        <dbReference type="Proteomes" id="UP000199076"/>
    </source>
</evidence>
<feature type="domain" description="PurM-like C-terminal" evidence="1">
    <location>
        <begin position="35"/>
        <end position="153"/>
    </location>
</feature>
<name>A0A1G7PVC2_9EURY</name>
<reference evidence="3" key="1">
    <citation type="submission" date="2016-10" db="EMBL/GenBank/DDBJ databases">
        <authorList>
            <person name="Varghese N."/>
            <person name="Submissions S."/>
        </authorList>
    </citation>
    <scope>NUCLEOTIDE SEQUENCE [LARGE SCALE GENOMIC DNA]</scope>
    <source>
        <strain evidence="3">IBRC-M 10760</strain>
    </source>
</reference>
<sequence>MTSDTKPAIEATGPLSIQYEPLLAEAVDADTLQATQDRVYDMSPVRDALTAAAAGPVTAMHDATECGIYGGLFEMGRAADVRIEIERDAVPVQHGVVEACDFFGIDPWISISGGTRLATVGPSGVDDVLAALDDEGIPAADVGEVVARSGLAVDGQEQDHPG</sequence>
<dbReference type="SUPFAM" id="SSF56042">
    <property type="entry name" value="PurM C-terminal domain-like"/>
    <property type="match status" value="1"/>
</dbReference>
<dbReference type="InterPro" id="IPR010918">
    <property type="entry name" value="PurM-like_C_dom"/>
</dbReference>
<dbReference type="STRING" id="660518.SAMN05216218_11133"/>
<dbReference type="PANTHER" id="PTHR30303:SF4">
    <property type="entry name" value="HYDROGENASE EXPRESSION_FORMATION PROTEIN HYPE"/>
    <property type="match status" value="1"/>
</dbReference>
<keyword evidence="3" id="KW-1185">Reference proteome</keyword>
<dbReference type="AlphaFoldDB" id="A0A1G7PVC2"/>
<dbReference type="Proteomes" id="UP000199076">
    <property type="component" value="Unassembled WGS sequence"/>
</dbReference>
<dbReference type="PANTHER" id="PTHR30303">
    <property type="entry name" value="HYDROGENASE ISOENZYMES FORMATION PROTEIN HYPE"/>
    <property type="match status" value="1"/>
</dbReference>
<gene>
    <name evidence="2" type="ORF">SAMN05216218_11133</name>
</gene>
<evidence type="ECO:0000313" key="2">
    <source>
        <dbReference type="EMBL" id="SDF90198.1"/>
    </source>
</evidence>